<proteinExistence type="inferred from homology"/>
<feature type="domain" description="Thiamine pyrophosphate enzyme N-terminal TPP-binding" evidence="6">
    <location>
        <begin position="7"/>
        <end position="128"/>
    </location>
</feature>
<name>A0A1D9LGF3_9NEIS</name>
<gene>
    <name evidence="7" type="ORF">BKX93_10195</name>
</gene>
<feature type="domain" description="Thiamine pyrophosphate enzyme TPP-binding" evidence="5">
    <location>
        <begin position="412"/>
        <end position="551"/>
    </location>
</feature>
<evidence type="ECO:0000256" key="2">
    <source>
        <dbReference type="ARBA" id="ARBA00023052"/>
    </source>
</evidence>
<dbReference type="GO" id="GO:0000287">
    <property type="term" value="F:magnesium ion binding"/>
    <property type="evidence" value="ECO:0007669"/>
    <property type="project" value="InterPro"/>
</dbReference>
<dbReference type="InterPro" id="IPR045229">
    <property type="entry name" value="TPP_enz"/>
</dbReference>
<dbReference type="SUPFAM" id="SSF52518">
    <property type="entry name" value="Thiamin diphosphate-binding fold (THDP-binding)"/>
    <property type="match status" value="2"/>
</dbReference>
<dbReference type="Pfam" id="PF02775">
    <property type="entry name" value="TPP_enzyme_C"/>
    <property type="match status" value="1"/>
</dbReference>
<dbReference type="KEGG" id="cvc:BKX93_10195"/>
<dbReference type="Gene3D" id="3.40.50.1220">
    <property type="entry name" value="TPP-binding domain"/>
    <property type="match status" value="1"/>
</dbReference>
<dbReference type="CDD" id="cd07035">
    <property type="entry name" value="TPP_PYR_POX_like"/>
    <property type="match status" value="1"/>
</dbReference>
<dbReference type="InterPro" id="IPR029035">
    <property type="entry name" value="DHS-like_NAD/FAD-binding_dom"/>
</dbReference>
<evidence type="ECO:0000259" key="4">
    <source>
        <dbReference type="Pfam" id="PF00205"/>
    </source>
</evidence>
<reference evidence="7 8" key="1">
    <citation type="submission" date="2016-10" db="EMBL/GenBank/DDBJ databases">
        <title>Chromobacterium muskegensis sp. nov., an insecticidal bacterium isolated from Sphagnum bogs.</title>
        <authorList>
            <person name="Sparks M.E."/>
            <person name="Blackburn M.B."/>
            <person name="Gundersen-Rindal D.E."/>
            <person name="Mitchell A."/>
            <person name="Farrar R."/>
            <person name="Kuhar D."/>
        </authorList>
    </citation>
    <scope>NUCLEOTIDE SEQUENCE [LARGE SCALE GENOMIC DNA]</scope>
    <source>
        <strain evidence="7 8">21-1</strain>
    </source>
</reference>
<dbReference type="Proteomes" id="UP000178776">
    <property type="component" value="Chromosome"/>
</dbReference>
<dbReference type="AlphaFoldDB" id="A0A1D9LGF3"/>
<evidence type="ECO:0000313" key="8">
    <source>
        <dbReference type="Proteomes" id="UP000178776"/>
    </source>
</evidence>
<dbReference type="EMBL" id="CP017707">
    <property type="protein sequence ID" value="AOZ50332.1"/>
    <property type="molecule type" value="Genomic_DNA"/>
</dbReference>
<dbReference type="InterPro" id="IPR029061">
    <property type="entry name" value="THDP-binding"/>
</dbReference>
<evidence type="ECO:0000256" key="3">
    <source>
        <dbReference type="RuleBase" id="RU362132"/>
    </source>
</evidence>
<dbReference type="FunFam" id="3.40.50.970:FF:000007">
    <property type="entry name" value="Acetolactate synthase"/>
    <property type="match status" value="1"/>
</dbReference>
<dbReference type="InterPro" id="IPR012000">
    <property type="entry name" value="Thiamin_PyroP_enz_cen_dom"/>
</dbReference>
<sequence length="609" mass="65183">MTAKLVRLADYVMDFLAARGVRHVFLLPGGGAMHLNDALAQQPDIRAVHCHHEQACGIAAEAYGRLAERTGVAMVTTGPGATNILTPVAGAWIESLPLLVISGQVKRADLLQGSGLRQKGVQEVDVVSMARPVTKYAVTVTDPQAIRQHLEQALHLAHSGRPGPVWLDIPLDVQAAPIDPSSLPGWQPEAEAAPVKQDYVAAIADLLKQAERPLILAGHGVRIAGGADALRQLSEKLQVPVATTWNAMDLVPWDSPLCAGRPGVVALRPGNFAVQNCDLLIAIGSRLDNILTAYNPKGFARAARKVVVDVDAAEIAKLEMEIDLPLAMDAKACLEGLLADGERLPKARWQPWLDRCADWKRRYPVQDGAPFPKSGQISHYHFVDALSDAAPENTLISTGSSGLAVEVFYTVFRNKLGQRVFLTSGLGSMGYGLPAAIGACLGNGSQPMIAVESDGSLQLNLQELATLKALQLPIRLFIMNNNGYASIRNTQRNYFDSRYVGTGPEAGVLIPDALALAEAYGLPALRIARVEELAEGLAKVMAHPGPILCDVRLNENETLQPKAAALPQPDGSMLSMPLEDMSPLLPLEQLRAEMLIPLLPASEAAKRGV</sequence>
<evidence type="ECO:0000256" key="1">
    <source>
        <dbReference type="ARBA" id="ARBA00007812"/>
    </source>
</evidence>
<evidence type="ECO:0000259" key="6">
    <source>
        <dbReference type="Pfam" id="PF02776"/>
    </source>
</evidence>
<dbReference type="GO" id="GO:0005948">
    <property type="term" value="C:acetolactate synthase complex"/>
    <property type="evidence" value="ECO:0007669"/>
    <property type="project" value="TreeGrafter"/>
</dbReference>
<dbReference type="InterPro" id="IPR012001">
    <property type="entry name" value="Thiamin_PyroP_enz_TPP-bd_dom"/>
</dbReference>
<dbReference type="GO" id="GO:0009099">
    <property type="term" value="P:L-valine biosynthetic process"/>
    <property type="evidence" value="ECO:0007669"/>
    <property type="project" value="TreeGrafter"/>
</dbReference>
<dbReference type="Pfam" id="PF02776">
    <property type="entry name" value="TPP_enzyme_N"/>
    <property type="match status" value="1"/>
</dbReference>
<dbReference type="PANTHER" id="PTHR18968">
    <property type="entry name" value="THIAMINE PYROPHOSPHATE ENZYMES"/>
    <property type="match status" value="1"/>
</dbReference>
<dbReference type="InterPro" id="IPR011766">
    <property type="entry name" value="TPP_enzyme_TPP-bd"/>
</dbReference>
<dbReference type="GO" id="GO:0009097">
    <property type="term" value="P:isoleucine biosynthetic process"/>
    <property type="evidence" value="ECO:0007669"/>
    <property type="project" value="TreeGrafter"/>
</dbReference>
<evidence type="ECO:0000313" key="7">
    <source>
        <dbReference type="EMBL" id="AOZ50332.1"/>
    </source>
</evidence>
<evidence type="ECO:0000259" key="5">
    <source>
        <dbReference type="Pfam" id="PF02775"/>
    </source>
</evidence>
<dbReference type="Gene3D" id="3.40.50.970">
    <property type="match status" value="2"/>
</dbReference>
<dbReference type="PANTHER" id="PTHR18968:SF142">
    <property type="entry name" value="ACETOLACTATE SYNTHASE"/>
    <property type="match status" value="1"/>
</dbReference>
<dbReference type="RefSeq" id="WP_070979691.1">
    <property type="nucleotide sequence ID" value="NZ_CP017707.1"/>
</dbReference>
<dbReference type="GeneID" id="68841588"/>
<dbReference type="GO" id="GO:0050660">
    <property type="term" value="F:flavin adenine dinucleotide binding"/>
    <property type="evidence" value="ECO:0007669"/>
    <property type="project" value="TreeGrafter"/>
</dbReference>
<dbReference type="Pfam" id="PF00205">
    <property type="entry name" value="TPP_enzyme_M"/>
    <property type="match status" value="1"/>
</dbReference>
<dbReference type="GO" id="GO:0003984">
    <property type="term" value="F:acetolactate synthase activity"/>
    <property type="evidence" value="ECO:0007669"/>
    <property type="project" value="TreeGrafter"/>
</dbReference>
<organism evidence="7 8">
    <name type="scientific">Chromobacterium vaccinii</name>
    <dbReference type="NCBI Taxonomy" id="1108595"/>
    <lineage>
        <taxon>Bacteria</taxon>
        <taxon>Pseudomonadati</taxon>
        <taxon>Pseudomonadota</taxon>
        <taxon>Betaproteobacteria</taxon>
        <taxon>Neisseriales</taxon>
        <taxon>Chromobacteriaceae</taxon>
        <taxon>Chromobacterium</taxon>
    </lineage>
</organism>
<accession>A0A1D9LGF3</accession>
<protein>
    <submittedName>
        <fullName evidence="7">Acetolactate synthase</fullName>
    </submittedName>
</protein>
<dbReference type="SUPFAM" id="SSF52467">
    <property type="entry name" value="DHS-like NAD/FAD-binding domain"/>
    <property type="match status" value="1"/>
</dbReference>
<feature type="domain" description="Thiamine pyrophosphate enzyme central" evidence="4">
    <location>
        <begin position="200"/>
        <end position="337"/>
    </location>
</feature>
<dbReference type="STRING" id="1108595.BKX93_10195"/>
<dbReference type="GO" id="GO:0030976">
    <property type="term" value="F:thiamine pyrophosphate binding"/>
    <property type="evidence" value="ECO:0007669"/>
    <property type="project" value="InterPro"/>
</dbReference>
<keyword evidence="2 3" id="KW-0786">Thiamine pyrophosphate</keyword>
<comment type="similarity">
    <text evidence="1 3">Belongs to the TPP enzyme family.</text>
</comment>